<dbReference type="Gene3D" id="3.40.50.80">
    <property type="entry name" value="Nucleotide-binding domain of ferredoxin-NADP reductase (FNR) module"/>
    <property type="match status" value="1"/>
</dbReference>
<feature type="binding site" evidence="1">
    <location>
        <position position="239"/>
    </location>
    <ligand>
        <name>[2Fe-2S] cluster</name>
        <dbReference type="ChEBI" id="CHEBI:190135"/>
    </ligand>
</feature>
<dbReference type="GO" id="GO:0046872">
    <property type="term" value="F:metal ion binding"/>
    <property type="evidence" value="ECO:0007669"/>
    <property type="project" value="UniProtKB-KW"/>
</dbReference>
<feature type="binding site" evidence="1">
    <location>
        <position position="242"/>
    </location>
    <ligand>
        <name>[2Fe-2S] cluster</name>
        <dbReference type="ChEBI" id="CHEBI:190135"/>
    </ligand>
</feature>
<accession>A0A5C5ZW75</accession>
<dbReference type="PANTHER" id="PTHR43513">
    <property type="entry name" value="DIHYDROOROTATE DEHYDROGENASE B (NAD(+)), ELECTRON TRANSFER SUBUNIT"/>
    <property type="match status" value="1"/>
</dbReference>
<evidence type="ECO:0000259" key="2">
    <source>
        <dbReference type="PROSITE" id="PS51384"/>
    </source>
</evidence>
<dbReference type="GO" id="GO:0016491">
    <property type="term" value="F:oxidoreductase activity"/>
    <property type="evidence" value="ECO:0007669"/>
    <property type="project" value="InterPro"/>
</dbReference>
<evidence type="ECO:0000313" key="4">
    <source>
        <dbReference type="Proteomes" id="UP000320176"/>
    </source>
</evidence>
<dbReference type="AlphaFoldDB" id="A0A5C5ZW75"/>
<feature type="binding site" evidence="1">
    <location>
        <position position="250"/>
    </location>
    <ligand>
        <name>[2Fe-2S] cluster</name>
        <dbReference type="ChEBI" id="CHEBI:190135"/>
    </ligand>
</feature>
<keyword evidence="4" id="KW-1185">Reference proteome</keyword>
<protein>
    <submittedName>
        <fullName evidence="3">Anaerobic sulfite reductase subunit B</fullName>
    </submittedName>
</protein>
<dbReference type="PROSITE" id="PS51384">
    <property type="entry name" value="FAD_FR"/>
    <property type="match status" value="1"/>
</dbReference>
<dbReference type="PRINTS" id="PR00371">
    <property type="entry name" value="FPNCR"/>
</dbReference>
<keyword evidence="1" id="KW-0001">2Fe-2S</keyword>
<dbReference type="InterPro" id="IPR039261">
    <property type="entry name" value="FNR_nucleotide-bd"/>
</dbReference>
<organism evidence="3 4">
    <name type="scientific">Stieleria varia</name>
    <dbReference type="NCBI Taxonomy" id="2528005"/>
    <lineage>
        <taxon>Bacteria</taxon>
        <taxon>Pseudomonadati</taxon>
        <taxon>Planctomycetota</taxon>
        <taxon>Planctomycetia</taxon>
        <taxon>Pirellulales</taxon>
        <taxon>Pirellulaceae</taxon>
        <taxon>Stieleria</taxon>
    </lineage>
</organism>
<dbReference type="EMBL" id="SJPN01000018">
    <property type="protein sequence ID" value="TWT91267.1"/>
    <property type="molecule type" value="Genomic_DNA"/>
</dbReference>
<dbReference type="SUPFAM" id="SSF52343">
    <property type="entry name" value="Ferredoxin reductase-like, C-terminal NADP-linked domain"/>
    <property type="match status" value="1"/>
</dbReference>
<dbReference type="InterPro" id="IPR050353">
    <property type="entry name" value="PyrK_electron_transfer"/>
</dbReference>
<evidence type="ECO:0000256" key="1">
    <source>
        <dbReference type="PIRSR" id="PIRSR006816-2"/>
    </source>
</evidence>
<comment type="cofactor">
    <cofactor evidence="1">
        <name>[2Fe-2S] cluster</name>
        <dbReference type="ChEBI" id="CHEBI:190135"/>
    </cofactor>
    <text evidence="1">Binds 1 [2Fe-2S] cluster per subunit.</text>
</comment>
<feature type="domain" description="FAD-binding FR-type" evidence="2">
    <location>
        <begin position="1"/>
        <end position="98"/>
    </location>
</feature>
<dbReference type="InterPro" id="IPR012165">
    <property type="entry name" value="Cyt_c3_hydrogenase_gsu"/>
</dbReference>
<dbReference type="InterPro" id="IPR017938">
    <property type="entry name" value="Riboflavin_synthase-like_b-brl"/>
</dbReference>
<dbReference type="Gene3D" id="2.40.30.10">
    <property type="entry name" value="Translation factors"/>
    <property type="match status" value="1"/>
</dbReference>
<dbReference type="Proteomes" id="UP000320176">
    <property type="component" value="Unassembled WGS sequence"/>
</dbReference>
<dbReference type="Pfam" id="PF10418">
    <property type="entry name" value="DHODB_Fe-S_bind"/>
    <property type="match status" value="1"/>
</dbReference>
<evidence type="ECO:0000313" key="3">
    <source>
        <dbReference type="EMBL" id="TWT91267.1"/>
    </source>
</evidence>
<dbReference type="GO" id="GO:0006221">
    <property type="term" value="P:pyrimidine nucleotide biosynthetic process"/>
    <property type="evidence" value="ECO:0007669"/>
    <property type="project" value="InterPro"/>
</dbReference>
<gene>
    <name evidence="3" type="primary">asrB</name>
    <name evidence="3" type="ORF">Pla52n_66790</name>
</gene>
<dbReference type="SUPFAM" id="SSF63380">
    <property type="entry name" value="Riboflavin synthase domain-like"/>
    <property type="match status" value="1"/>
</dbReference>
<dbReference type="GO" id="GO:0050660">
    <property type="term" value="F:flavin adenine dinucleotide binding"/>
    <property type="evidence" value="ECO:0007669"/>
    <property type="project" value="InterPro"/>
</dbReference>
<feature type="binding site" evidence="1">
    <location>
        <position position="234"/>
    </location>
    <ligand>
        <name>[2Fe-2S] cluster</name>
        <dbReference type="ChEBI" id="CHEBI:190135"/>
    </ligand>
</feature>
<keyword evidence="1" id="KW-0479">Metal-binding</keyword>
<dbReference type="InterPro" id="IPR001433">
    <property type="entry name" value="OxRdtase_FAD/NAD-bd"/>
</dbReference>
<proteinExistence type="predicted"/>
<dbReference type="InterPro" id="IPR001709">
    <property type="entry name" value="Flavoprot_Pyr_Nucl_cyt_Rdtase"/>
</dbReference>
<dbReference type="GO" id="GO:0051537">
    <property type="term" value="F:2 iron, 2 sulfur cluster binding"/>
    <property type="evidence" value="ECO:0007669"/>
    <property type="project" value="UniProtKB-KW"/>
</dbReference>
<dbReference type="InterPro" id="IPR017927">
    <property type="entry name" value="FAD-bd_FR_type"/>
</dbReference>
<keyword evidence="1" id="KW-0408">Iron</keyword>
<dbReference type="PRINTS" id="PR00410">
    <property type="entry name" value="PHEHYDRXLASE"/>
</dbReference>
<sequence length="270" mass="29704">MPAEIVGIDDEVRSVRTYHLRLSDSGDAASYRLRAGQFNMLYLPGIGEAAISVSGDPSDCHELVHTVRAVGNVTNRLALSTVGTTLGVRGPYGSHWPLEQCSGCDVVLIAGGIGLAPLRPVIYELLAKRERFGRIWLLMGARSPSDLLYATQYMNWSYEGITVQTTVDRPTDDWSGNVGVVTPLVERLELDRPNQTVVMTCGPEIMMRFAARSAQRIGVSTDHIWVSLERNMTCAFGHCGHCQFGPHFICKDGPVLRYDRVAALLEVRSL</sequence>
<name>A0A5C5ZW75_9BACT</name>
<reference evidence="3 4" key="1">
    <citation type="submission" date="2019-02" db="EMBL/GenBank/DDBJ databases">
        <title>Deep-cultivation of Planctomycetes and their phenomic and genomic characterization uncovers novel biology.</title>
        <authorList>
            <person name="Wiegand S."/>
            <person name="Jogler M."/>
            <person name="Boedeker C."/>
            <person name="Pinto D."/>
            <person name="Vollmers J."/>
            <person name="Rivas-Marin E."/>
            <person name="Kohn T."/>
            <person name="Peeters S.H."/>
            <person name="Heuer A."/>
            <person name="Rast P."/>
            <person name="Oberbeckmann S."/>
            <person name="Bunk B."/>
            <person name="Jeske O."/>
            <person name="Meyerdierks A."/>
            <person name="Storesund J.E."/>
            <person name="Kallscheuer N."/>
            <person name="Luecker S."/>
            <person name="Lage O.M."/>
            <person name="Pohl T."/>
            <person name="Merkel B.J."/>
            <person name="Hornburger P."/>
            <person name="Mueller R.-W."/>
            <person name="Bruemmer F."/>
            <person name="Labrenz M."/>
            <person name="Spormann A.M."/>
            <person name="Op Den Camp H."/>
            <person name="Overmann J."/>
            <person name="Amann R."/>
            <person name="Jetten M.S.M."/>
            <person name="Mascher T."/>
            <person name="Medema M.H."/>
            <person name="Devos D.P."/>
            <person name="Kaster A.-K."/>
            <person name="Ovreas L."/>
            <person name="Rohde M."/>
            <person name="Galperin M.Y."/>
            <person name="Jogler C."/>
        </authorList>
    </citation>
    <scope>NUCLEOTIDE SEQUENCE [LARGE SCALE GENOMIC DNA]</scope>
    <source>
        <strain evidence="3 4">Pla52n</strain>
    </source>
</reference>
<dbReference type="PIRSF" id="PIRSF006816">
    <property type="entry name" value="Cyc3_hyd_g"/>
    <property type="match status" value="1"/>
</dbReference>
<dbReference type="InterPro" id="IPR019480">
    <property type="entry name" value="Dihydroorotate_DH_Fe-S-bd"/>
</dbReference>
<comment type="caution">
    <text evidence="3">The sequence shown here is derived from an EMBL/GenBank/DDBJ whole genome shotgun (WGS) entry which is preliminary data.</text>
</comment>
<keyword evidence="1" id="KW-0411">Iron-sulfur</keyword>
<dbReference type="Pfam" id="PF00175">
    <property type="entry name" value="NAD_binding_1"/>
    <property type="match status" value="1"/>
</dbReference>
<dbReference type="CDD" id="cd06221">
    <property type="entry name" value="sulfite_reductase_like"/>
    <property type="match status" value="1"/>
</dbReference>
<dbReference type="OrthoDB" id="9796486at2"/>